<feature type="non-terminal residue" evidence="2">
    <location>
        <position position="106"/>
    </location>
</feature>
<sequence>CLSLPIHSLVGHNRTTLRIKGELRNRAFICRCTMSLIIDIEIGEPKPSSGHTTLIFGVYSLCFLTKKWGDEVFYFITVCISLPNLFYISFFFSLCYLEGVVDYALD</sequence>
<comment type="caution">
    <text evidence="2">The sequence shown here is derived from an EMBL/GenBank/DDBJ whole genome shotgun (WGS) entry which is preliminary data.</text>
</comment>
<keyword evidence="1" id="KW-0812">Transmembrane</keyword>
<reference evidence="3" key="1">
    <citation type="journal article" date="2019" name="Curr. Biol.">
        <title>Genome Sequence of Striga asiatica Provides Insight into the Evolution of Plant Parasitism.</title>
        <authorList>
            <person name="Yoshida S."/>
            <person name="Kim S."/>
            <person name="Wafula E.K."/>
            <person name="Tanskanen J."/>
            <person name="Kim Y.M."/>
            <person name="Honaas L."/>
            <person name="Yang Z."/>
            <person name="Spallek T."/>
            <person name="Conn C.E."/>
            <person name="Ichihashi Y."/>
            <person name="Cheong K."/>
            <person name="Cui S."/>
            <person name="Der J.P."/>
            <person name="Gundlach H."/>
            <person name="Jiao Y."/>
            <person name="Hori C."/>
            <person name="Ishida J.K."/>
            <person name="Kasahara H."/>
            <person name="Kiba T."/>
            <person name="Kim M.S."/>
            <person name="Koo N."/>
            <person name="Laohavisit A."/>
            <person name="Lee Y.H."/>
            <person name="Lumba S."/>
            <person name="McCourt P."/>
            <person name="Mortimer J.C."/>
            <person name="Mutuku J.M."/>
            <person name="Nomura T."/>
            <person name="Sasaki-Sekimoto Y."/>
            <person name="Seto Y."/>
            <person name="Wang Y."/>
            <person name="Wakatake T."/>
            <person name="Sakakibara H."/>
            <person name="Demura T."/>
            <person name="Yamaguchi S."/>
            <person name="Yoneyama K."/>
            <person name="Manabe R.I."/>
            <person name="Nelson D.C."/>
            <person name="Schulman A.H."/>
            <person name="Timko M.P."/>
            <person name="dePamphilis C.W."/>
            <person name="Choi D."/>
            <person name="Shirasu K."/>
        </authorList>
    </citation>
    <scope>NUCLEOTIDE SEQUENCE [LARGE SCALE GENOMIC DNA]</scope>
    <source>
        <strain evidence="3">cv. UVA1</strain>
    </source>
</reference>
<dbReference type="Proteomes" id="UP000325081">
    <property type="component" value="Unassembled WGS sequence"/>
</dbReference>
<dbReference type="AlphaFoldDB" id="A0A5A7PUD3"/>
<gene>
    <name evidence="2" type="ORF">STAS_12690</name>
</gene>
<accession>A0A5A7PUD3</accession>
<evidence type="ECO:0000313" key="2">
    <source>
        <dbReference type="EMBL" id="GER36354.1"/>
    </source>
</evidence>
<evidence type="ECO:0000313" key="3">
    <source>
        <dbReference type="Proteomes" id="UP000325081"/>
    </source>
</evidence>
<feature type="non-terminal residue" evidence="2">
    <location>
        <position position="1"/>
    </location>
</feature>
<name>A0A5A7PUD3_STRAF</name>
<organism evidence="2 3">
    <name type="scientific">Striga asiatica</name>
    <name type="common">Asiatic witchweed</name>
    <name type="synonym">Buchnera asiatica</name>
    <dbReference type="NCBI Taxonomy" id="4170"/>
    <lineage>
        <taxon>Eukaryota</taxon>
        <taxon>Viridiplantae</taxon>
        <taxon>Streptophyta</taxon>
        <taxon>Embryophyta</taxon>
        <taxon>Tracheophyta</taxon>
        <taxon>Spermatophyta</taxon>
        <taxon>Magnoliopsida</taxon>
        <taxon>eudicotyledons</taxon>
        <taxon>Gunneridae</taxon>
        <taxon>Pentapetalae</taxon>
        <taxon>asterids</taxon>
        <taxon>lamiids</taxon>
        <taxon>Lamiales</taxon>
        <taxon>Orobanchaceae</taxon>
        <taxon>Buchnereae</taxon>
        <taxon>Striga</taxon>
    </lineage>
</organism>
<protein>
    <submittedName>
        <fullName evidence="2">Tetratricopeptide repeat protein</fullName>
    </submittedName>
</protein>
<keyword evidence="3" id="KW-1185">Reference proteome</keyword>
<dbReference type="EMBL" id="BKCP01005150">
    <property type="protein sequence ID" value="GER36354.1"/>
    <property type="molecule type" value="Genomic_DNA"/>
</dbReference>
<feature type="transmembrane region" description="Helical" evidence="1">
    <location>
        <begin position="73"/>
        <end position="97"/>
    </location>
</feature>
<evidence type="ECO:0000256" key="1">
    <source>
        <dbReference type="SAM" id="Phobius"/>
    </source>
</evidence>
<proteinExistence type="predicted"/>
<keyword evidence="1" id="KW-1133">Transmembrane helix</keyword>
<keyword evidence="1" id="KW-0472">Membrane</keyword>